<comment type="caution">
    <text evidence="2">The sequence shown here is derived from an EMBL/GenBank/DDBJ whole genome shotgun (WGS) entry which is preliminary data.</text>
</comment>
<feature type="compositionally biased region" description="Polar residues" evidence="1">
    <location>
        <begin position="400"/>
        <end position="413"/>
    </location>
</feature>
<dbReference type="AlphaFoldDB" id="A0A1W0E2J8"/>
<dbReference type="GO" id="GO:0032259">
    <property type="term" value="P:methylation"/>
    <property type="evidence" value="ECO:0007669"/>
    <property type="project" value="UniProtKB-KW"/>
</dbReference>
<proteinExistence type="predicted"/>
<accession>A0A1W0E2J8</accession>
<dbReference type="EMBL" id="MNPJ01000033">
    <property type="protein sequence ID" value="OQS53454.1"/>
    <property type="molecule type" value="Genomic_DNA"/>
</dbReference>
<evidence type="ECO:0000313" key="3">
    <source>
        <dbReference type="Proteomes" id="UP000192758"/>
    </source>
</evidence>
<dbReference type="GO" id="GO:0008168">
    <property type="term" value="F:methyltransferase activity"/>
    <property type="evidence" value="ECO:0007669"/>
    <property type="project" value="UniProtKB-KW"/>
</dbReference>
<keyword evidence="2" id="KW-0489">Methyltransferase</keyword>
<evidence type="ECO:0000313" key="2">
    <source>
        <dbReference type="EMBL" id="OQS53454.1"/>
    </source>
</evidence>
<dbReference type="Proteomes" id="UP000192758">
    <property type="component" value="Unassembled WGS sequence"/>
</dbReference>
<feature type="compositionally biased region" description="Basic and acidic residues" evidence="1">
    <location>
        <begin position="7"/>
        <end position="26"/>
    </location>
</feature>
<feature type="region of interest" description="Disordered" evidence="1">
    <location>
        <begin position="374"/>
        <end position="413"/>
    </location>
</feature>
<feature type="region of interest" description="Disordered" evidence="1">
    <location>
        <begin position="1"/>
        <end position="37"/>
    </location>
</feature>
<keyword evidence="3" id="KW-1185">Reference proteome</keyword>
<feature type="region of interest" description="Disordered" evidence="1">
    <location>
        <begin position="224"/>
        <end position="244"/>
    </location>
</feature>
<name>A0A1W0E2J8_9MICR</name>
<gene>
    <name evidence="2" type="ORF">EHP00_2496</name>
</gene>
<dbReference type="VEuPathDB" id="MicrosporidiaDB:EHP00_2496"/>
<feature type="compositionally biased region" description="Basic and acidic residues" evidence="1">
    <location>
        <begin position="224"/>
        <end position="236"/>
    </location>
</feature>
<sequence>MATEEMLQERMDEYRNSVSKPGKDGKPLYTGLPQMASDDQETVTTFSEGLEEIFVKEGELTVSEETHKHMQKDKIDTSPFQKKITDKGVVYSMPLEDAVIGVGSEGNRTGTTVTVGEEKFSIKDHPADLHVKEGEARMTPLDDLRKLFRPTIGKGAVPSDMEEEDPVESDLINKFAEQERARKKEQGTKIRVHKGKGGDAVVVKDTPYGTKEVKPMQTAQEEAASKLKTEEVHMETKPNGNPLDMDDMEHHEEDGTQSFMSWVETHMEHPKVEDKPFVIKDTHEETPDEEGVVEEQQVLRNEDGTVMTAEEAAAHRQAEKETMQTMVNGNTTGTSQEQTASGVSLTQTTSNAGMNTTTNTTTQTVTNNVVVETHHTSHPPQPAGKKEPKLNSHLPKGTPLNPTSPLTGQLNQDMNEKTGYTETVTETITNAMLPETTPANKVHNGMVKDAPAIAEQTGKSVQEVVETIDAIDKGLMEQLIDALKTHQPKHIVDQIVTEITTTIVEERITEGTNPTRQTDTTQWWIQ</sequence>
<keyword evidence="2" id="KW-0808">Transferase</keyword>
<organism evidence="2 3">
    <name type="scientific">Ecytonucleospora hepatopenaei</name>
    <dbReference type="NCBI Taxonomy" id="646526"/>
    <lineage>
        <taxon>Eukaryota</taxon>
        <taxon>Fungi</taxon>
        <taxon>Fungi incertae sedis</taxon>
        <taxon>Microsporidia</taxon>
        <taxon>Enterocytozoonidae</taxon>
        <taxon>Ecytonucleospora</taxon>
    </lineage>
</organism>
<protein>
    <submittedName>
        <fullName evidence="2">Diphthamide biosynthesis methyltransferase</fullName>
    </submittedName>
</protein>
<reference evidence="2 3" key="1">
    <citation type="journal article" date="2017" name="Environ. Microbiol.">
        <title>Decay of the glycolytic pathway and adaptation to intranuclear parasitism within Enterocytozoonidae microsporidia.</title>
        <authorList>
            <person name="Wiredu Boakye D."/>
            <person name="Jaroenlak P."/>
            <person name="Prachumwat A."/>
            <person name="Williams T.A."/>
            <person name="Bateman K.S."/>
            <person name="Itsathitphaisarn O."/>
            <person name="Sritunyalucksana K."/>
            <person name="Paszkiewicz K.H."/>
            <person name="Moore K.A."/>
            <person name="Stentiford G.D."/>
            <person name="Williams B.A."/>
        </authorList>
    </citation>
    <scope>NUCLEOTIDE SEQUENCE [LARGE SCALE GENOMIC DNA]</scope>
    <source>
        <strain evidence="2 3">TH1</strain>
    </source>
</reference>
<evidence type="ECO:0000256" key="1">
    <source>
        <dbReference type="SAM" id="MobiDB-lite"/>
    </source>
</evidence>